<dbReference type="PANTHER" id="PTHR28094">
    <property type="entry name" value="MEIOTICALLY UP-REGULATED GENE 113 PROTEIN"/>
    <property type="match status" value="1"/>
</dbReference>
<feature type="region of interest" description="Disordered" evidence="1">
    <location>
        <begin position="126"/>
        <end position="159"/>
    </location>
</feature>
<reference evidence="3" key="1">
    <citation type="journal article" date="2020" name="Stud. Mycol.">
        <title>101 Dothideomycetes genomes: a test case for predicting lifestyles and emergence of pathogens.</title>
        <authorList>
            <person name="Haridas S."/>
            <person name="Albert R."/>
            <person name="Binder M."/>
            <person name="Bloem J."/>
            <person name="Labutti K."/>
            <person name="Salamov A."/>
            <person name="Andreopoulos B."/>
            <person name="Baker S."/>
            <person name="Barry K."/>
            <person name="Bills G."/>
            <person name="Bluhm B."/>
            <person name="Cannon C."/>
            <person name="Castanera R."/>
            <person name="Culley D."/>
            <person name="Daum C."/>
            <person name="Ezra D."/>
            <person name="Gonzalez J."/>
            <person name="Henrissat B."/>
            <person name="Kuo A."/>
            <person name="Liang C."/>
            <person name="Lipzen A."/>
            <person name="Lutzoni F."/>
            <person name="Magnuson J."/>
            <person name="Mondo S."/>
            <person name="Nolan M."/>
            <person name="Ohm R."/>
            <person name="Pangilinan J."/>
            <person name="Park H.-J."/>
            <person name="Ramirez L."/>
            <person name="Alfaro M."/>
            <person name="Sun H."/>
            <person name="Tritt A."/>
            <person name="Yoshinaga Y."/>
            <person name="Zwiers L.-H."/>
            <person name="Turgeon B."/>
            <person name="Goodwin S."/>
            <person name="Spatafora J."/>
            <person name="Crous P."/>
            <person name="Grigoriev I."/>
        </authorList>
    </citation>
    <scope>NUCLEOTIDE SEQUENCE</scope>
    <source>
        <strain evidence="3">SCOH1-5</strain>
    </source>
</reference>
<feature type="domain" description="Bacteriophage T5 Orf172 DNA-binding" evidence="2">
    <location>
        <begin position="293"/>
        <end position="423"/>
    </location>
</feature>
<dbReference type="Proteomes" id="UP000799539">
    <property type="component" value="Unassembled WGS sequence"/>
</dbReference>
<organism evidence="3 4">
    <name type="scientific">Cercospora zeae-maydis SCOH1-5</name>
    <dbReference type="NCBI Taxonomy" id="717836"/>
    <lineage>
        <taxon>Eukaryota</taxon>
        <taxon>Fungi</taxon>
        <taxon>Dikarya</taxon>
        <taxon>Ascomycota</taxon>
        <taxon>Pezizomycotina</taxon>
        <taxon>Dothideomycetes</taxon>
        <taxon>Dothideomycetidae</taxon>
        <taxon>Mycosphaerellales</taxon>
        <taxon>Mycosphaerellaceae</taxon>
        <taxon>Cercospora</taxon>
    </lineage>
</organism>
<evidence type="ECO:0000259" key="2">
    <source>
        <dbReference type="SMART" id="SM00974"/>
    </source>
</evidence>
<keyword evidence="4" id="KW-1185">Reference proteome</keyword>
<sequence length="433" mass="47956">MANHFTNTPEALLGRNDSKNAASTCRGITSNGRPCRRALASAKLSSSSSSSSGGGVVAVVEEDGAVTNAEFYCWQHKDQAQLLQQDSPGKRPKKKRTTELYPLQERSSIDTLVQKLGIEAMPDNIRNKAKTRPNGGVKPPRRTSTADFAEKQGLARPPPKKAGFWASLCCASGQEEEDHVEIVRHKKRMEQKHSSNPQTGHLLSLIPQDLSPQVTSTLLAELVKPISPADEDGYIYIFWLTPQSMDGPAQSTARSLLSPPSDRGSSRRISDVMTEFSFDGAQDRSRGARPGRGKKTIMLKIGRANNVTRRMNEWQRQCGYALNLVRWYPHVSSTPSPSPANTPRKGSNTGTPDRSRPASSRGNSGNGRKVHFVKRVERLIHLELADQQVKKHCEACGKEHREWFEVEASEEGVRNVDACVKRWVEWADREVAN</sequence>
<evidence type="ECO:0000313" key="3">
    <source>
        <dbReference type="EMBL" id="KAF2208703.1"/>
    </source>
</evidence>
<dbReference type="PANTHER" id="PTHR28094:SF2">
    <property type="entry name" value="BACTERIOPHAGE T5 ORF172 DNA-BINDING DOMAIN-CONTAINING PROTEIN"/>
    <property type="match status" value="1"/>
</dbReference>
<dbReference type="InterPro" id="IPR053006">
    <property type="entry name" value="Meiosis_regulatory"/>
</dbReference>
<feature type="region of interest" description="Disordered" evidence="1">
    <location>
        <begin position="332"/>
        <end position="369"/>
    </location>
</feature>
<evidence type="ECO:0000256" key="1">
    <source>
        <dbReference type="SAM" id="MobiDB-lite"/>
    </source>
</evidence>
<dbReference type="SMART" id="SM00974">
    <property type="entry name" value="T5orf172"/>
    <property type="match status" value="1"/>
</dbReference>
<feature type="compositionally biased region" description="Polar residues" evidence="1">
    <location>
        <begin position="19"/>
        <end position="30"/>
    </location>
</feature>
<dbReference type="AlphaFoldDB" id="A0A6A6F5K2"/>
<protein>
    <recommendedName>
        <fullName evidence="2">Bacteriophage T5 Orf172 DNA-binding domain-containing protein</fullName>
    </recommendedName>
</protein>
<name>A0A6A6F5K2_9PEZI</name>
<dbReference type="InterPro" id="IPR018306">
    <property type="entry name" value="Phage_T5_Orf172_DNA-bd"/>
</dbReference>
<feature type="region of interest" description="Disordered" evidence="1">
    <location>
        <begin position="248"/>
        <end position="295"/>
    </location>
</feature>
<dbReference type="OrthoDB" id="2417614at2759"/>
<evidence type="ECO:0000313" key="4">
    <source>
        <dbReference type="Proteomes" id="UP000799539"/>
    </source>
</evidence>
<feature type="region of interest" description="Disordered" evidence="1">
    <location>
        <begin position="1"/>
        <end position="30"/>
    </location>
</feature>
<feature type="compositionally biased region" description="Polar residues" evidence="1">
    <location>
        <begin position="344"/>
        <end position="363"/>
    </location>
</feature>
<accession>A0A6A6F5K2</accession>
<proteinExistence type="predicted"/>
<dbReference type="EMBL" id="ML992692">
    <property type="protein sequence ID" value="KAF2208703.1"/>
    <property type="molecule type" value="Genomic_DNA"/>
</dbReference>
<dbReference type="Pfam" id="PF10544">
    <property type="entry name" value="T5orf172"/>
    <property type="match status" value="1"/>
</dbReference>
<feature type="compositionally biased region" description="Low complexity" evidence="1">
    <location>
        <begin position="332"/>
        <end position="343"/>
    </location>
</feature>
<gene>
    <name evidence="3" type="ORF">CERZMDRAFT_48766</name>
</gene>